<dbReference type="InterPro" id="IPR036365">
    <property type="entry name" value="PGBD-like_sf"/>
</dbReference>
<accession>A0ABY8R8K1</accession>
<name>A0ABY8R8K1_PARBF</name>
<evidence type="ECO:0000259" key="2">
    <source>
        <dbReference type="Pfam" id="PF01471"/>
    </source>
</evidence>
<reference evidence="3 4" key="1">
    <citation type="submission" date="2023-04" db="EMBL/GenBank/DDBJ databases">
        <title>Bacteria Genome Submission.</title>
        <authorList>
            <person name="Isaac P."/>
        </authorList>
    </citation>
    <scope>NUCLEOTIDE SEQUENCE [LARGE SCALE GENOMIC DNA]</scope>
    <source>
        <strain evidence="3 4">SampleS7P1</strain>
        <plasmid evidence="3 4">unnamed7</plasmid>
    </source>
</reference>
<dbReference type="Gene3D" id="1.10.101.10">
    <property type="entry name" value="PGBD-like superfamily/PGBD"/>
    <property type="match status" value="1"/>
</dbReference>
<keyword evidence="4" id="KW-1185">Reference proteome</keyword>
<sequence length="158" mass="16914">MKKRKLAIALAGVTISTSMFFTGKVFADTPEAASTTSESSISQESVPTLRAQNGYTVSISGERINLYRYGSFVSYFTYTNSENIVGYGHVTSGNQVLAAQAMLSFCATGCGIGKDINTDGVLGAATVEQIKAVQRDYGIAADGIIGPNTWRALTKYWR</sequence>
<keyword evidence="3" id="KW-0614">Plasmid</keyword>
<dbReference type="Pfam" id="PF01471">
    <property type="entry name" value="PG_binding_1"/>
    <property type="match status" value="1"/>
</dbReference>
<dbReference type="InterPro" id="IPR002477">
    <property type="entry name" value="Peptidoglycan-bd-like"/>
</dbReference>
<evidence type="ECO:0000313" key="3">
    <source>
        <dbReference type="EMBL" id="WGX77879.1"/>
    </source>
</evidence>
<geneLocation type="plasmid" evidence="3 4">
    <name>unnamed7</name>
</geneLocation>
<dbReference type="InterPro" id="IPR036366">
    <property type="entry name" value="PGBDSf"/>
</dbReference>
<gene>
    <name evidence="3" type="ORF">QJS64_21935</name>
</gene>
<feature type="chain" id="PRO_5047038073" evidence="1">
    <location>
        <begin position="28"/>
        <end position="158"/>
    </location>
</feature>
<evidence type="ECO:0000256" key="1">
    <source>
        <dbReference type="SAM" id="SignalP"/>
    </source>
</evidence>
<keyword evidence="1" id="KW-0732">Signal</keyword>
<feature type="signal peptide" evidence="1">
    <location>
        <begin position="1"/>
        <end position="27"/>
    </location>
</feature>
<feature type="domain" description="Peptidoglycan binding-like" evidence="2">
    <location>
        <begin position="92"/>
        <end position="153"/>
    </location>
</feature>
<proteinExistence type="predicted"/>
<dbReference type="Proteomes" id="UP001239169">
    <property type="component" value="Plasmid unnamed7"/>
</dbReference>
<evidence type="ECO:0000313" key="4">
    <source>
        <dbReference type="Proteomes" id="UP001239169"/>
    </source>
</evidence>
<protein>
    <submittedName>
        <fullName evidence="3">Peptidoglycan-binding domain-containing protein</fullName>
    </submittedName>
</protein>
<dbReference type="EMBL" id="CP124692">
    <property type="protein sequence ID" value="WGX77879.1"/>
    <property type="molecule type" value="Genomic_DNA"/>
</dbReference>
<dbReference type="SUPFAM" id="SSF47090">
    <property type="entry name" value="PGBD-like"/>
    <property type="match status" value="1"/>
</dbReference>
<organism evidence="3 4">
    <name type="scientific">Paraclostridium bifermentans</name>
    <name type="common">Clostridium bifermentans</name>
    <dbReference type="NCBI Taxonomy" id="1490"/>
    <lineage>
        <taxon>Bacteria</taxon>
        <taxon>Bacillati</taxon>
        <taxon>Bacillota</taxon>
        <taxon>Clostridia</taxon>
        <taxon>Peptostreptococcales</taxon>
        <taxon>Peptostreptococcaceae</taxon>
        <taxon>Paraclostridium</taxon>
    </lineage>
</organism>